<dbReference type="EMBL" id="JAGFMF010011922">
    <property type="protein sequence ID" value="KAG8509988.1"/>
    <property type="molecule type" value="Genomic_DNA"/>
</dbReference>
<dbReference type="Gene3D" id="1.20.5.2950">
    <property type="match status" value="1"/>
</dbReference>
<keyword evidence="3" id="KW-1185">Reference proteome</keyword>
<feature type="region of interest" description="Disordered" evidence="1">
    <location>
        <begin position="1"/>
        <end position="22"/>
    </location>
</feature>
<sequence length="110" mass="12585">RMDHKVMEGLVSHSHSQSVEGSQQLLQAEKWANTKAAIEQQKGKELKIKEAGTLRSHGSCSTGVEETQDKTILHTYFQQNRDKVPDNLLAFVCNIWPEVQENNRIDWPEK</sequence>
<name>A0A8J5ZTV2_GALPY</name>
<protein>
    <submittedName>
        <fullName evidence="2">V-type proton ATPase subunit G 1</fullName>
    </submittedName>
</protein>
<evidence type="ECO:0000313" key="3">
    <source>
        <dbReference type="Proteomes" id="UP000700334"/>
    </source>
</evidence>
<dbReference type="Proteomes" id="UP000700334">
    <property type="component" value="Unassembled WGS sequence"/>
</dbReference>
<comment type="caution">
    <text evidence="2">The sequence shown here is derived from an EMBL/GenBank/DDBJ whole genome shotgun (WGS) entry which is preliminary data.</text>
</comment>
<organism evidence="2 3">
    <name type="scientific">Galemys pyrenaicus</name>
    <name type="common">Iberian desman</name>
    <name type="synonym">Pyrenean desman</name>
    <dbReference type="NCBI Taxonomy" id="202257"/>
    <lineage>
        <taxon>Eukaryota</taxon>
        <taxon>Metazoa</taxon>
        <taxon>Chordata</taxon>
        <taxon>Craniata</taxon>
        <taxon>Vertebrata</taxon>
        <taxon>Euteleostomi</taxon>
        <taxon>Mammalia</taxon>
        <taxon>Eutheria</taxon>
        <taxon>Laurasiatheria</taxon>
        <taxon>Eulipotyphla</taxon>
        <taxon>Talpidae</taxon>
        <taxon>Galemys</taxon>
    </lineage>
</organism>
<feature type="non-terminal residue" evidence="2">
    <location>
        <position position="110"/>
    </location>
</feature>
<evidence type="ECO:0000256" key="1">
    <source>
        <dbReference type="SAM" id="MobiDB-lite"/>
    </source>
</evidence>
<feature type="compositionally biased region" description="Polar residues" evidence="1">
    <location>
        <begin position="13"/>
        <end position="22"/>
    </location>
</feature>
<accession>A0A8J5ZTV2</accession>
<proteinExistence type="predicted"/>
<dbReference type="AlphaFoldDB" id="A0A8J5ZTV2"/>
<reference evidence="2" key="1">
    <citation type="journal article" date="2021" name="Evol. Appl.">
        <title>The genome of the Pyrenean desman and the effects of bottlenecks and inbreeding on the genomic landscape of an endangered species.</title>
        <authorList>
            <person name="Escoda L."/>
            <person name="Castresana J."/>
        </authorList>
    </citation>
    <scope>NUCLEOTIDE SEQUENCE</scope>
    <source>
        <strain evidence="2">IBE-C5619</strain>
    </source>
</reference>
<gene>
    <name evidence="2" type="ORF">J0S82_010677</name>
</gene>
<dbReference type="OrthoDB" id="250802at2759"/>
<evidence type="ECO:0000313" key="2">
    <source>
        <dbReference type="EMBL" id="KAG8509988.1"/>
    </source>
</evidence>